<dbReference type="EMBL" id="LVZK01000001">
    <property type="protein sequence ID" value="OAP86079.1"/>
    <property type="molecule type" value="Genomic_DNA"/>
</dbReference>
<evidence type="ECO:0000259" key="1">
    <source>
        <dbReference type="Pfam" id="PF09949"/>
    </source>
</evidence>
<organism evidence="2 3">
    <name type="scientific">Peptidiphaga gingivicola</name>
    <dbReference type="NCBI Taxonomy" id="2741497"/>
    <lineage>
        <taxon>Bacteria</taxon>
        <taxon>Bacillati</taxon>
        <taxon>Actinomycetota</taxon>
        <taxon>Actinomycetes</taxon>
        <taxon>Actinomycetales</taxon>
        <taxon>Actinomycetaceae</taxon>
        <taxon>Peptidiphaga</taxon>
    </lineage>
</organism>
<dbReference type="Pfam" id="PF09949">
    <property type="entry name" value="APP1_cat"/>
    <property type="match status" value="1"/>
</dbReference>
<dbReference type="AlphaFoldDB" id="A0A179B3X7"/>
<dbReference type="RefSeq" id="WP_064230971.1">
    <property type="nucleotide sequence ID" value="NZ_LVZK01000001.1"/>
</dbReference>
<accession>A0A179B3X7</accession>
<name>A0A179B3X7_9ACTO</name>
<proteinExistence type="predicted"/>
<feature type="domain" description="Phosphatidate phosphatase APP1 catalytic" evidence="1">
    <location>
        <begin position="143"/>
        <end position="291"/>
    </location>
</feature>
<dbReference type="PANTHER" id="PTHR28208:SF3">
    <property type="entry name" value="PHOSPHATIDATE PHOSPHATASE APP1"/>
    <property type="match status" value="1"/>
</dbReference>
<dbReference type="GO" id="GO:0008195">
    <property type="term" value="F:phosphatidate phosphatase activity"/>
    <property type="evidence" value="ECO:0007669"/>
    <property type="project" value="InterPro"/>
</dbReference>
<dbReference type="InterPro" id="IPR019236">
    <property type="entry name" value="APP1_cat"/>
</dbReference>
<dbReference type="OrthoDB" id="9789875at2"/>
<gene>
    <name evidence="2" type="ORF">A4H34_02570</name>
</gene>
<sequence length="338" mass="37696">MGLADIVRQIERENNRRGIVSRRKKGWLPRLYPYTGYGSTSAVRVMARALMANPNATDWQMAFAQQAKRGWRQFFTTQVGYLPVTVTVNGRDVETFTSESGYIDLLIEDHGLEPGRHRVTITPAAGDPVQAPVIVVDPGVSTGIISDVDDTIMITWLPRPMLALWNSFVLHTNARKAVPGISEFYKAIIEPGSPVFYLSTGAWNTAPTLSQFILEHGLPDGPLLLTDWGPTPTGLFRSGKEHKMTQLRNLLIMFPHIKWILVGDDGQHDPLIYADLAREHPSRVEFIALRQLDAVEQVLTHGMPGNREGKLAGRASRHVPTVYGRDGYELLARWRAGV</sequence>
<dbReference type="STRING" id="1823756.A4H34_02570"/>
<evidence type="ECO:0000313" key="3">
    <source>
        <dbReference type="Proteomes" id="UP000078368"/>
    </source>
</evidence>
<reference evidence="2 3" key="1">
    <citation type="submission" date="2016-04" db="EMBL/GenBank/DDBJ databases">
        <title>Peptidophaga gingivicola gen. nov., sp. nov., isolated from human subgingival plaque.</title>
        <authorList>
            <person name="Beall C.J."/>
            <person name="Mokrzan E.M."/>
            <person name="Griffen A.L."/>
            <person name="Leys E.J."/>
        </authorList>
    </citation>
    <scope>NUCLEOTIDE SEQUENCE [LARGE SCALE GENOMIC DNA]</scope>
    <source>
        <strain evidence="2 3">BA112</strain>
    </source>
</reference>
<comment type="caution">
    <text evidence="2">The sequence shown here is derived from an EMBL/GenBank/DDBJ whole genome shotgun (WGS) entry which is preliminary data.</text>
</comment>
<evidence type="ECO:0000313" key="2">
    <source>
        <dbReference type="EMBL" id="OAP86079.1"/>
    </source>
</evidence>
<dbReference type="InterPro" id="IPR052935">
    <property type="entry name" value="Mg2+_PAP"/>
</dbReference>
<dbReference type="PANTHER" id="PTHR28208">
    <property type="entry name" value="PHOSPHATIDATE PHOSPHATASE APP1"/>
    <property type="match status" value="1"/>
</dbReference>
<protein>
    <recommendedName>
        <fullName evidence="1">Phosphatidate phosphatase APP1 catalytic domain-containing protein</fullName>
    </recommendedName>
</protein>
<keyword evidence="3" id="KW-1185">Reference proteome</keyword>
<dbReference type="Proteomes" id="UP000078368">
    <property type="component" value="Unassembled WGS sequence"/>
</dbReference>